<comment type="caution">
    <text evidence="3">The sequence shown here is derived from an EMBL/GenBank/DDBJ whole genome shotgun (WGS) entry which is preliminary data.</text>
</comment>
<evidence type="ECO:0000256" key="1">
    <source>
        <dbReference type="SAM" id="MobiDB-lite"/>
    </source>
</evidence>
<feature type="domain" description="DUF218" evidence="2">
    <location>
        <begin position="38"/>
        <end position="185"/>
    </location>
</feature>
<dbReference type="InParanoid" id="A0A3A9JI34"/>
<dbReference type="CDD" id="cd06259">
    <property type="entry name" value="YdcF-like"/>
    <property type="match status" value="1"/>
</dbReference>
<evidence type="ECO:0000259" key="2">
    <source>
        <dbReference type="Pfam" id="PF02698"/>
    </source>
</evidence>
<dbReference type="Pfam" id="PF02698">
    <property type="entry name" value="DUF218"/>
    <property type="match status" value="1"/>
</dbReference>
<dbReference type="EMBL" id="RAQU01000094">
    <property type="protein sequence ID" value="RKK03294.1"/>
    <property type="molecule type" value="Genomic_DNA"/>
</dbReference>
<organism evidence="3 6">
    <name type="scientific">Teichococcus wenyumeiae</name>
    <dbReference type="NCBI Taxonomy" id="2478470"/>
    <lineage>
        <taxon>Bacteria</taxon>
        <taxon>Pseudomonadati</taxon>
        <taxon>Pseudomonadota</taxon>
        <taxon>Alphaproteobacteria</taxon>
        <taxon>Acetobacterales</taxon>
        <taxon>Roseomonadaceae</taxon>
        <taxon>Roseomonas</taxon>
    </lineage>
</organism>
<dbReference type="Proteomes" id="UP000278036">
    <property type="component" value="Unassembled WGS sequence"/>
</dbReference>
<dbReference type="EMBL" id="RFLX01000005">
    <property type="protein sequence ID" value="RMI25334.1"/>
    <property type="molecule type" value="Genomic_DNA"/>
</dbReference>
<dbReference type="Proteomes" id="UP000274097">
    <property type="component" value="Unassembled WGS sequence"/>
</dbReference>
<evidence type="ECO:0000313" key="3">
    <source>
        <dbReference type="EMBL" id="RKK03294.1"/>
    </source>
</evidence>
<gene>
    <name evidence="3" type="ORF">D6Z83_15395</name>
    <name evidence="4" type="ORF">EBE87_09315</name>
</gene>
<keyword evidence="5" id="KW-1185">Reference proteome</keyword>
<name>A0A3A9JI34_9PROT</name>
<evidence type="ECO:0000313" key="6">
    <source>
        <dbReference type="Proteomes" id="UP000278036"/>
    </source>
</evidence>
<evidence type="ECO:0000313" key="4">
    <source>
        <dbReference type="EMBL" id="RMI25334.1"/>
    </source>
</evidence>
<evidence type="ECO:0000313" key="5">
    <source>
        <dbReference type="Proteomes" id="UP000274097"/>
    </source>
</evidence>
<dbReference type="AlphaFoldDB" id="A0A3A9JI34"/>
<protein>
    <submittedName>
        <fullName evidence="3">YdcF family protein</fullName>
    </submittedName>
</protein>
<dbReference type="InterPro" id="IPR003848">
    <property type="entry name" value="DUF218"/>
</dbReference>
<sequence>MSRWWLLPGLLALALLAGFAFFLGQSRARPEMPLRPTDGIAVLTGGPERVEMGLRLLSDGLADHLIVSGVGRSAELADLARSNNIPAAELPGAETEPPPVRGAPPGVATPAVTLGRLATSTRGNGQEIAAWARGKGIRSLRVVTAAYHMPRALLELRRNLPDVALVPHPVQVAGPRASLLLREYAKLIGAFLGLSALKTDLPQR</sequence>
<dbReference type="OrthoDB" id="9812311at2"/>
<accession>A0A3A9JI34</accession>
<reference evidence="3 6" key="1">
    <citation type="submission" date="2018-09" db="EMBL/GenBank/DDBJ databases">
        <title>Roseomonas sp. nov., isolated from feces of Tibetan antelopes in the Qinghai-Tibet plateau, China.</title>
        <authorList>
            <person name="Tian Z."/>
        </authorList>
    </citation>
    <scope>NUCLEOTIDE SEQUENCE [LARGE SCALE GENOMIC DNA]</scope>
    <source>
        <strain evidence="4 5">Z23</strain>
        <strain evidence="3 6">Z24</strain>
    </source>
</reference>
<proteinExistence type="predicted"/>
<feature type="region of interest" description="Disordered" evidence="1">
    <location>
        <begin position="88"/>
        <end position="108"/>
    </location>
</feature>